<dbReference type="InterPro" id="IPR013517">
    <property type="entry name" value="FG-GAP"/>
</dbReference>
<evidence type="ECO:0000259" key="3">
    <source>
        <dbReference type="Pfam" id="PF07593"/>
    </source>
</evidence>
<feature type="signal peptide" evidence="2">
    <location>
        <begin position="1"/>
        <end position="20"/>
    </location>
</feature>
<dbReference type="InterPro" id="IPR035986">
    <property type="entry name" value="PKD_dom_sf"/>
</dbReference>
<dbReference type="AlphaFoldDB" id="A0A518ENU1"/>
<dbReference type="EMBL" id="CP036434">
    <property type="protein sequence ID" value="QDV05762.1"/>
    <property type="molecule type" value="Genomic_DNA"/>
</dbReference>
<dbReference type="Pfam" id="PF07593">
    <property type="entry name" value="UnbV_ASPIC"/>
    <property type="match status" value="1"/>
</dbReference>
<dbReference type="SUPFAM" id="SSF69318">
    <property type="entry name" value="Integrin alpha N-terminal domain"/>
    <property type="match status" value="1"/>
</dbReference>
<organism evidence="4 5">
    <name type="scientific">Saltatorellus ferox</name>
    <dbReference type="NCBI Taxonomy" id="2528018"/>
    <lineage>
        <taxon>Bacteria</taxon>
        <taxon>Pseudomonadati</taxon>
        <taxon>Planctomycetota</taxon>
        <taxon>Planctomycetia</taxon>
        <taxon>Planctomycetia incertae sedis</taxon>
        <taxon>Saltatorellus</taxon>
    </lineage>
</organism>
<evidence type="ECO:0000256" key="2">
    <source>
        <dbReference type="SAM" id="SignalP"/>
    </source>
</evidence>
<evidence type="ECO:0000313" key="4">
    <source>
        <dbReference type="EMBL" id="QDV05762.1"/>
    </source>
</evidence>
<proteinExistence type="predicted"/>
<keyword evidence="1 2" id="KW-0732">Signal</keyword>
<dbReference type="Pfam" id="PF22352">
    <property type="entry name" value="K319L-like_PKD"/>
    <property type="match status" value="1"/>
</dbReference>
<dbReference type="RefSeq" id="WP_419191018.1">
    <property type="nucleotide sequence ID" value="NZ_CP036434.1"/>
</dbReference>
<dbReference type="EC" id="3.2.1.187" evidence="4"/>
<dbReference type="InterPro" id="IPR013783">
    <property type="entry name" value="Ig-like_fold"/>
</dbReference>
<dbReference type="SUPFAM" id="SSF49299">
    <property type="entry name" value="PKD domain"/>
    <property type="match status" value="1"/>
</dbReference>
<dbReference type="PANTHER" id="PTHR16026">
    <property type="entry name" value="CARTILAGE ACIDIC PROTEIN 1"/>
    <property type="match status" value="1"/>
</dbReference>
<name>A0A518ENU1_9BACT</name>
<dbReference type="Gene3D" id="2.60.40.10">
    <property type="entry name" value="Immunoglobulins"/>
    <property type="match status" value="1"/>
</dbReference>
<feature type="domain" description="ASPIC/UnbV" evidence="3">
    <location>
        <begin position="415"/>
        <end position="481"/>
    </location>
</feature>
<keyword evidence="4" id="KW-0326">Glycosidase</keyword>
<gene>
    <name evidence="4" type="primary">hypBA2</name>
    <name evidence="4" type="ORF">Poly30_12640</name>
</gene>
<accession>A0A518ENU1</accession>
<dbReference type="Proteomes" id="UP000320390">
    <property type="component" value="Chromosome"/>
</dbReference>
<dbReference type="InterPro" id="IPR028994">
    <property type="entry name" value="Integrin_alpha_N"/>
</dbReference>
<protein>
    <submittedName>
        <fullName evidence="4">Beta-L-arabinobiosidase</fullName>
        <ecNumber evidence="4">3.2.1.187</ecNumber>
    </submittedName>
</protein>
<keyword evidence="5" id="KW-1185">Reference proteome</keyword>
<evidence type="ECO:0000313" key="5">
    <source>
        <dbReference type="Proteomes" id="UP000320390"/>
    </source>
</evidence>
<sequence length="1127" mass="118430" precursor="true">MIDSAFPLFLSLAVSAISTAGATAQVGFVDRTNLLQNTGVRSGFVMGVADMNGDGRDDIVRLDIGRILRVEYQGTPGGSFGTHVHGSVSSSRQWGLCIADVDHNGARDIFTGGYYDGAEVHFANASGTAYSSTPLPGPTLFVQTANFADIDGDGWLDIFACHDDAESHKYRNNGQGGFDFAPGMMDASTTPASDNSGNYGSLFTDYDGDGDVDLYISKCRIGVNSSTDPRRINKLLRNDGDTWTEVGGVSGLDFGQQSWAADFGDLDGDGDMDAFIVNHYEPSVLMRNNGDGTFTDVTAASGLAPHLDMVGIQVAFRDFDNDGNLDLLIAGDAQRLFLGDGALGFTLAANPFTGPTMESFALGDLNHDGFIDVYAGYARIINTPSTIPDRLLLNTANSNNWLQVGLVGTTSNLDGVGARIELTADDRLQVREVRSGESYGISHSLTSGFGLGAAGFVESLRVIWPSGVVDELRNVNVNQRLELVEGSTGVRNLSVALIGDEFNDAEESDQGVVWRRNRDLELVEDGARGDQVVGMRYALDVPPDVTIVDAWIQFTAEGRDFDEANLLISAEASDDAALIKSFPFNLSLRPRTMASVAWSPPSWTLIGRRSSIERTSSLRAVIQEVIDRDGWNAGNHVLLLVTGTGRRSAYSSDAGLALVGGGAGTHPNAPTLHVLYSDRHVATSAVRSALADGEERESGYVTLSSPDLELVDDGSNLGQVVALRFEDVAVPPGATIDRAYLQFTVDEIGLGTCALSVAAEASGSPATLGEVSQNFTARAQTAATVEWPVLPWERVGDAEFAQRSPDLSPILQELVGRSDWSFNTDAVFLLSGQGTRTAEAFEGGAARSPRLVVEFSVGGGNSAPYVDAGEDIVLSGTNSAQLAATYFDDQRGADVLWSKVSGPGAVTFADATVASPTAVFGTAGTYTLRLTVDDGTFTGTDDVTVTVGGVGTTILLAISGSADDAEESDVGSVWRSNDDLELVADGTRGHQTVGLRFTGLGVPQGATITSATIQFTADETTTEPTSLVLRAQASGDAPGITGGTGSISSRQLGAASVTWQPAGWGAGIAGPDQRTPNLAALLQEVVSRPDWTSGQAVLFVITGTGQRVARSIDGDPTGAAVLSVTYQ</sequence>
<keyword evidence="4" id="KW-0378">Hydrolase</keyword>
<reference evidence="4 5" key="1">
    <citation type="submission" date="2019-02" db="EMBL/GenBank/DDBJ databases">
        <title>Deep-cultivation of Planctomycetes and their phenomic and genomic characterization uncovers novel biology.</title>
        <authorList>
            <person name="Wiegand S."/>
            <person name="Jogler M."/>
            <person name="Boedeker C."/>
            <person name="Pinto D."/>
            <person name="Vollmers J."/>
            <person name="Rivas-Marin E."/>
            <person name="Kohn T."/>
            <person name="Peeters S.H."/>
            <person name="Heuer A."/>
            <person name="Rast P."/>
            <person name="Oberbeckmann S."/>
            <person name="Bunk B."/>
            <person name="Jeske O."/>
            <person name="Meyerdierks A."/>
            <person name="Storesund J.E."/>
            <person name="Kallscheuer N."/>
            <person name="Luecker S."/>
            <person name="Lage O.M."/>
            <person name="Pohl T."/>
            <person name="Merkel B.J."/>
            <person name="Hornburger P."/>
            <person name="Mueller R.-W."/>
            <person name="Bruemmer F."/>
            <person name="Labrenz M."/>
            <person name="Spormann A.M."/>
            <person name="Op den Camp H."/>
            <person name="Overmann J."/>
            <person name="Amann R."/>
            <person name="Jetten M.S.M."/>
            <person name="Mascher T."/>
            <person name="Medema M.H."/>
            <person name="Devos D.P."/>
            <person name="Kaster A.-K."/>
            <person name="Ovreas L."/>
            <person name="Rohde M."/>
            <person name="Galperin M.Y."/>
            <person name="Jogler C."/>
        </authorList>
    </citation>
    <scope>NUCLEOTIDE SEQUENCE [LARGE SCALE GENOMIC DNA]</scope>
    <source>
        <strain evidence="4 5">Poly30</strain>
    </source>
</reference>
<dbReference type="Gene3D" id="2.130.10.130">
    <property type="entry name" value="Integrin alpha, N-terminal"/>
    <property type="match status" value="1"/>
</dbReference>
<dbReference type="GO" id="GO:0016798">
    <property type="term" value="F:hydrolase activity, acting on glycosyl bonds"/>
    <property type="evidence" value="ECO:0007669"/>
    <property type="project" value="UniProtKB-KW"/>
</dbReference>
<dbReference type="InterPro" id="IPR027039">
    <property type="entry name" value="Crtac1"/>
</dbReference>
<dbReference type="InterPro" id="IPR011519">
    <property type="entry name" value="UnbV_ASPIC"/>
</dbReference>
<dbReference type="PANTHER" id="PTHR16026:SF0">
    <property type="entry name" value="CARTILAGE ACIDIC PROTEIN 1"/>
    <property type="match status" value="1"/>
</dbReference>
<feature type="chain" id="PRO_5022189012" evidence="2">
    <location>
        <begin position="21"/>
        <end position="1127"/>
    </location>
</feature>
<dbReference type="Pfam" id="PF13517">
    <property type="entry name" value="FG-GAP_3"/>
    <property type="match status" value="3"/>
</dbReference>
<evidence type="ECO:0000256" key="1">
    <source>
        <dbReference type="ARBA" id="ARBA00022729"/>
    </source>
</evidence>